<evidence type="ECO:0000313" key="3">
    <source>
        <dbReference type="Proteomes" id="UP001315278"/>
    </source>
</evidence>
<protein>
    <submittedName>
        <fullName evidence="2">Uncharacterized protein</fullName>
    </submittedName>
</protein>
<dbReference type="RefSeq" id="WP_212397463.1">
    <property type="nucleotide sequence ID" value="NZ_JAFCJH010000033.1"/>
</dbReference>
<dbReference type="EMBL" id="JAFCJH010000033">
    <property type="protein sequence ID" value="MBR0798969.1"/>
    <property type="molecule type" value="Genomic_DNA"/>
</dbReference>
<keyword evidence="1" id="KW-0175">Coiled coil</keyword>
<evidence type="ECO:0000313" key="2">
    <source>
        <dbReference type="EMBL" id="MBR0798969.1"/>
    </source>
</evidence>
<comment type="caution">
    <text evidence="2">The sequence shown here is derived from an EMBL/GenBank/DDBJ whole genome shotgun (WGS) entry which is preliminary data.</text>
</comment>
<reference evidence="3" key="1">
    <citation type="journal article" date="2021" name="ISME J.">
        <title>Evolutionary origin and ecological implication of a unique nif island in free-living Bradyrhizobium lineages.</title>
        <authorList>
            <person name="Tao J."/>
        </authorList>
    </citation>
    <scope>NUCLEOTIDE SEQUENCE [LARGE SCALE GENOMIC DNA]</scope>
    <source>
        <strain evidence="3">SZCCT0434</strain>
    </source>
</reference>
<sequence length="57" mass="6881">MPHRKYRALERECHFQAALTEHRETRAELEKMAREYKAIADWLEARQRADRQLPSGE</sequence>
<gene>
    <name evidence="2" type="ORF">JQ615_26630</name>
</gene>
<keyword evidence="3" id="KW-1185">Reference proteome</keyword>
<name>A0ABS5FQP9_9BRAD</name>
<dbReference type="Proteomes" id="UP001315278">
    <property type="component" value="Unassembled WGS sequence"/>
</dbReference>
<evidence type="ECO:0000256" key="1">
    <source>
        <dbReference type="SAM" id="Coils"/>
    </source>
</evidence>
<feature type="coiled-coil region" evidence="1">
    <location>
        <begin position="15"/>
        <end position="46"/>
    </location>
</feature>
<organism evidence="2 3">
    <name type="scientific">Bradyrhizobium jicamae</name>
    <dbReference type="NCBI Taxonomy" id="280332"/>
    <lineage>
        <taxon>Bacteria</taxon>
        <taxon>Pseudomonadati</taxon>
        <taxon>Pseudomonadota</taxon>
        <taxon>Alphaproteobacteria</taxon>
        <taxon>Hyphomicrobiales</taxon>
        <taxon>Nitrobacteraceae</taxon>
        <taxon>Bradyrhizobium</taxon>
    </lineage>
</organism>
<accession>A0ABS5FQP9</accession>
<proteinExistence type="predicted"/>